<feature type="region of interest" description="Disordered" evidence="1">
    <location>
        <begin position="31"/>
        <end position="65"/>
    </location>
</feature>
<evidence type="ECO:0000313" key="3">
    <source>
        <dbReference type="EMBL" id="GCD44336.1"/>
    </source>
</evidence>
<reference evidence="3 4" key="1">
    <citation type="submission" date="2018-11" db="EMBL/GenBank/DDBJ databases">
        <title>Whole genome sequence of Streptomyces paromomycinus NBRC 15454(T).</title>
        <authorList>
            <person name="Komaki H."/>
            <person name="Tamura T."/>
        </authorList>
    </citation>
    <scope>NUCLEOTIDE SEQUENCE [LARGE SCALE GENOMIC DNA]</scope>
    <source>
        <strain evidence="3 4">NBRC 15454</strain>
    </source>
</reference>
<evidence type="ECO:0000313" key="4">
    <source>
        <dbReference type="Proteomes" id="UP000286746"/>
    </source>
</evidence>
<gene>
    <name evidence="3" type="ORF">GKJPGBOP_04032</name>
</gene>
<sequence length="101" mass="10462">MRVRTADTLGALFLAAAATLLITGPATADSHDGWIGRTGPVDDLGRPGHVGRDAGRDAGRDGRNTGAVTIGKHTYAPSAATHNWGGNNWNSKVVFGALRLD</sequence>
<organism evidence="3 4">
    <name type="scientific">Streptomyces paromomycinus</name>
    <name type="common">Streptomyces rimosus subsp. paromomycinus</name>
    <dbReference type="NCBI Taxonomy" id="92743"/>
    <lineage>
        <taxon>Bacteria</taxon>
        <taxon>Bacillati</taxon>
        <taxon>Actinomycetota</taxon>
        <taxon>Actinomycetes</taxon>
        <taxon>Kitasatosporales</taxon>
        <taxon>Streptomycetaceae</taxon>
        <taxon>Streptomyces</taxon>
    </lineage>
</organism>
<evidence type="ECO:0000256" key="1">
    <source>
        <dbReference type="SAM" id="MobiDB-lite"/>
    </source>
</evidence>
<name>A0A401W4V7_STREY</name>
<feature type="compositionally biased region" description="Basic and acidic residues" evidence="1">
    <location>
        <begin position="43"/>
        <end position="63"/>
    </location>
</feature>
<protein>
    <submittedName>
        <fullName evidence="3">Uncharacterized protein</fullName>
    </submittedName>
</protein>
<evidence type="ECO:0000256" key="2">
    <source>
        <dbReference type="SAM" id="SignalP"/>
    </source>
</evidence>
<keyword evidence="4" id="KW-1185">Reference proteome</keyword>
<keyword evidence="2" id="KW-0732">Signal</keyword>
<proteinExistence type="predicted"/>
<accession>A0A401W4V7</accession>
<dbReference type="RefSeq" id="WP_125055232.1">
    <property type="nucleotide sequence ID" value="NZ_BHZD01000001.1"/>
</dbReference>
<dbReference type="AlphaFoldDB" id="A0A401W4V7"/>
<dbReference type="Proteomes" id="UP000286746">
    <property type="component" value="Unassembled WGS sequence"/>
</dbReference>
<dbReference type="EMBL" id="BHZD01000001">
    <property type="protein sequence ID" value="GCD44336.1"/>
    <property type="molecule type" value="Genomic_DNA"/>
</dbReference>
<feature type="chain" id="PRO_5019402900" evidence="2">
    <location>
        <begin position="29"/>
        <end position="101"/>
    </location>
</feature>
<feature type="signal peptide" evidence="2">
    <location>
        <begin position="1"/>
        <end position="28"/>
    </location>
</feature>
<comment type="caution">
    <text evidence="3">The sequence shown here is derived from an EMBL/GenBank/DDBJ whole genome shotgun (WGS) entry which is preliminary data.</text>
</comment>